<dbReference type="Proteomes" id="UP000051952">
    <property type="component" value="Unassembled WGS sequence"/>
</dbReference>
<evidence type="ECO:0000313" key="3">
    <source>
        <dbReference type="Proteomes" id="UP000051952"/>
    </source>
</evidence>
<proteinExistence type="predicted"/>
<dbReference type="AlphaFoldDB" id="A0A0S4JUG2"/>
<name>A0A0S4JUG2_BODSA</name>
<sequence length="242" mass="27687">MHAVAHSVATVNAQEAHLHHLESTIAKGTGVTEEDLEYQLLQKQMELARILEECRDLDREVESRQQEKRVLQRELLRDYSVDQTLPIVDQLDKSIFFLKARGVNTYHDIETLATAREDLRKLRADAMIGDGIAHVRKSIARYAKPEKLKTKGEPDWYVGELFQKIKRKGVEKAAVGICRIVLAFDSVDKLQVSSWISKDSNKEWDKKHQYAAEVTSNLGPLLELSLRAYRYHRGEDPITGLP</sequence>
<feature type="non-terminal residue" evidence="2">
    <location>
        <position position="242"/>
    </location>
</feature>
<keyword evidence="3" id="KW-1185">Reference proteome</keyword>
<protein>
    <submittedName>
        <fullName evidence="2">Uncharacterized protein</fullName>
    </submittedName>
</protein>
<accession>A0A0S4JUG2</accession>
<evidence type="ECO:0000256" key="1">
    <source>
        <dbReference type="SAM" id="Coils"/>
    </source>
</evidence>
<reference evidence="3" key="1">
    <citation type="submission" date="2015-09" db="EMBL/GenBank/DDBJ databases">
        <authorList>
            <consortium name="Pathogen Informatics"/>
        </authorList>
    </citation>
    <scope>NUCLEOTIDE SEQUENCE [LARGE SCALE GENOMIC DNA]</scope>
    <source>
        <strain evidence="3">Lake Konstanz</strain>
    </source>
</reference>
<gene>
    <name evidence="2" type="ORF">BSAL_40280</name>
</gene>
<organism evidence="2 3">
    <name type="scientific">Bodo saltans</name>
    <name type="common">Flagellated protozoan</name>
    <dbReference type="NCBI Taxonomy" id="75058"/>
    <lineage>
        <taxon>Eukaryota</taxon>
        <taxon>Discoba</taxon>
        <taxon>Euglenozoa</taxon>
        <taxon>Kinetoplastea</taxon>
        <taxon>Metakinetoplastina</taxon>
        <taxon>Eubodonida</taxon>
        <taxon>Bodonidae</taxon>
        <taxon>Bodo</taxon>
    </lineage>
</organism>
<dbReference type="EMBL" id="CYKH01002107">
    <property type="protein sequence ID" value="CUG93016.1"/>
    <property type="molecule type" value="Genomic_DNA"/>
</dbReference>
<dbReference type="VEuPathDB" id="TriTrypDB:BSAL_40280"/>
<evidence type="ECO:0000313" key="2">
    <source>
        <dbReference type="EMBL" id="CUG93016.1"/>
    </source>
</evidence>
<feature type="coiled-coil region" evidence="1">
    <location>
        <begin position="40"/>
        <end position="74"/>
    </location>
</feature>
<keyword evidence="1" id="KW-0175">Coiled coil</keyword>